<dbReference type="Pfam" id="PF03466">
    <property type="entry name" value="LysR_substrate"/>
    <property type="match status" value="1"/>
</dbReference>
<dbReference type="PROSITE" id="PS50931">
    <property type="entry name" value="HTH_LYSR"/>
    <property type="match status" value="1"/>
</dbReference>
<dbReference type="PRINTS" id="PR00039">
    <property type="entry name" value="HTHLYSR"/>
</dbReference>
<accession>A0A1G7FKD5</accession>
<evidence type="ECO:0000313" key="7">
    <source>
        <dbReference type="Proteomes" id="UP000198994"/>
    </source>
</evidence>
<evidence type="ECO:0000256" key="2">
    <source>
        <dbReference type="ARBA" id="ARBA00023015"/>
    </source>
</evidence>
<dbReference type="Gene3D" id="3.40.190.10">
    <property type="entry name" value="Periplasmic binding protein-like II"/>
    <property type="match status" value="2"/>
</dbReference>
<protein>
    <submittedName>
        <fullName evidence="6">LysR family transcriptional regulator, glycine cleavage system transcriptional activator</fullName>
    </submittedName>
</protein>
<dbReference type="CDD" id="cd08432">
    <property type="entry name" value="PBP2_GcdR_TrpI_HvrB_AmpR_like"/>
    <property type="match status" value="1"/>
</dbReference>
<dbReference type="EMBL" id="FNAV01000007">
    <property type="protein sequence ID" value="SDE76397.1"/>
    <property type="molecule type" value="Genomic_DNA"/>
</dbReference>
<dbReference type="Pfam" id="PF00126">
    <property type="entry name" value="HTH_1"/>
    <property type="match status" value="1"/>
</dbReference>
<keyword evidence="4" id="KW-0804">Transcription</keyword>
<evidence type="ECO:0000313" key="6">
    <source>
        <dbReference type="EMBL" id="SDE76397.1"/>
    </source>
</evidence>
<keyword evidence="2" id="KW-0805">Transcription regulation</keyword>
<dbReference type="RefSeq" id="WP_008888055.1">
    <property type="nucleotide sequence ID" value="NZ_FNAV01000007.1"/>
</dbReference>
<dbReference type="SUPFAM" id="SSF53850">
    <property type="entry name" value="Periplasmic binding protein-like II"/>
    <property type="match status" value="1"/>
</dbReference>
<evidence type="ECO:0000256" key="3">
    <source>
        <dbReference type="ARBA" id="ARBA00023125"/>
    </source>
</evidence>
<dbReference type="InterPro" id="IPR000847">
    <property type="entry name" value="LysR_HTH_N"/>
</dbReference>
<dbReference type="STRING" id="282683.SAMN04488105_107134"/>
<proteinExistence type="inferred from homology"/>
<evidence type="ECO:0000256" key="4">
    <source>
        <dbReference type="ARBA" id="ARBA00023163"/>
    </source>
</evidence>
<organism evidence="6 7">
    <name type="scientific">Salipiger thiooxidans</name>
    <dbReference type="NCBI Taxonomy" id="282683"/>
    <lineage>
        <taxon>Bacteria</taxon>
        <taxon>Pseudomonadati</taxon>
        <taxon>Pseudomonadota</taxon>
        <taxon>Alphaproteobacteria</taxon>
        <taxon>Rhodobacterales</taxon>
        <taxon>Roseobacteraceae</taxon>
        <taxon>Salipiger</taxon>
    </lineage>
</organism>
<dbReference type="InterPro" id="IPR005119">
    <property type="entry name" value="LysR_subst-bd"/>
</dbReference>
<dbReference type="PANTHER" id="PTHR30537">
    <property type="entry name" value="HTH-TYPE TRANSCRIPTIONAL REGULATOR"/>
    <property type="match status" value="1"/>
</dbReference>
<dbReference type="InterPro" id="IPR036388">
    <property type="entry name" value="WH-like_DNA-bd_sf"/>
</dbReference>
<dbReference type="SUPFAM" id="SSF46785">
    <property type="entry name" value="Winged helix' DNA-binding domain"/>
    <property type="match status" value="1"/>
</dbReference>
<dbReference type="Proteomes" id="UP000198994">
    <property type="component" value="Unassembled WGS sequence"/>
</dbReference>
<dbReference type="GO" id="GO:0043565">
    <property type="term" value="F:sequence-specific DNA binding"/>
    <property type="evidence" value="ECO:0007669"/>
    <property type="project" value="TreeGrafter"/>
</dbReference>
<name>A0A1G7FKD5_9RHOB</name>
<feature type="domain" description="HTH lysR-type" evidence="5">
    <location>
        <begin position="6"/>
        <end position="63"/>
    </location>
</feature>
<dbReference type="GO" id="GO:0006351">
    <property type="term" value="P:DNA-templated transcription"/>
    <property type="evidence" value="ECO:0007669"/>
    <property type="project" value="TreeGrafter"/>
</dbReference>
<keyword evidence="7" id="KW-1185">Reference proteome</keyword>
<dbReference type="PANTHER" id="PTHR30537:SF74">
    <property type="entry name" value="HTH-TYPE TRANSCRIPTIONAL REGULATOR TRPI"/>
    <property type="match status" value="1"/>
</dbReference>
<comment type="similarity">
    <text evidence="1">Belongs to the LysR transcriptional regulatory family.</text>
</comment>
<dbReference type="AlphaFoldDB" id="A0A1G7FKD5"/>
<keyword evidence="3" id="KW-0238">DNA-binding</keyword>
<evidence type="ECO:0000256" key="1">
    <source>
        <dbReference type="ARBA" id="ARBA00009437"/>
    </source>
</evidence>
<dbReference type="InterPro" id="IPR036390">
    <property type="entry name" value="WH_DNA-bd_sf"/>
</dbReference>
<dbReference type="Gene3D" id="1.10.10.10">
    <property type="entry name" value="Winged helix-like DNA-binding domain superfamily/Winged helix DNA-binding domain"/>
    <property type="match status" value="1"/>
</dbReference>
<reference evidence="7" key="1">
    <citation type="submission" date="2016-10" db="EMBL/GenBank/DDBJ databases">
        <authorList>
            <person name="Varghese N."/>
            <person name="Submissions S."/>
        </authorList>
    </citation>
    <scope>NUCLEOTIDE SEQUENCE [LARGE SCALE GENOMIC DNA]</scope>
    <source>
        <strain evidence="7">DSM 10146</strain>
    </source>
</reference>
<evidence type="ECO:0000259" key="5">
    <source>
        <dbReference type="PROSITE" id="PS50931"/>
    </source>
</evidence>
<sequence length="316" mass="34672">MRRRLPSLNALRAFEASARTLSFTAAAAELNVTQGAISRHVRALEAEIGVALFVRSVRRIDLTHEGHVLFRGVRSALDQLEQSVGRVDRRTAGGVLTISALPTFAMNWLMPRLEDFSQTNPAIEVHLLTGIGAVDFSREDTDLAIRVGTLGDGDAPANSARIDLKMTERQEGWRAHRLMADELVPVGTARVMRGVNSPADLLTRRLLHMATRANAWADYLGATGIPHEVANEGPRFGHYFMVIEAARRGDGIAVVPKVLVEDDLASGRLVTLQGDPVPSAGAYYLLCREHQWQLPVIKAFRTWISGQAKLYATARP</sequence>
<gene>
    <name evidence="6" type="ORF">SAMN04488105_107134</name>
</gene>
<dbReference type="OrthoDB" id="5526340at2"/>
<dbReference type="GO" id="GO:0003700">
    <property type="term" value="F:DNA-binding transcription factor activity"/>
    <property type="evidence" value="ECO:0007669"/>
    <property type="project" value="InterPro"/>
</dbReference>
<dbReference type="InterPro" id="IPR058163">
    <property type="entry name" value="LysR-type_TF_proteobact-type"/>
</dbReference>
<dbReference type="FunFam" id="1.10.10.10:FF:000038">
    <property type="entry name" value="Glycine cleavage system transcriptional activator"/>
    <property type="match status" value="1"/>
</dbReference>